<evidence type="ECO:0000313" key="3">
    <source>
        <dbReference type="Proteomes" id="UP000319004"/>
    </source>
</evidence>
<organism evidence="2 3">
    <name type="scientific">Stieleria neptunia</name>
    <dbReference type="NCBI Taxonomy" id="2527979"/>
    <lineage>
        <taxon>Bacteria</taxon>
        <taxon>Pseudomonadati</taxon>
        <taxon>Planctomycetota</taxon>
        <taxon>Planctomycetia</taxon>
        <taxon>Pirellulales</taxon>
        <taxon>Pirellulaceae</taxon>
        <taxon>Stieleria</taxon>
    </lineage>
</organism>
<gene>
    <name evidence="2" type="ORF">Enr13x_41470</name>
</gene>
<proteinExistence type="predicted"/>
<dbReference type="AlphaFoldDB" id="A0A518HU00"/>
<keyword evidence="3" id="KW-1185">Reference proteome</keyword>
<dbReference type="EMBL" id="CP037423">
    <property type="protein sequence ID" value="QDV44283.1"/>
    <property type="molecule type" value="Genomic_DNA"/>
</dbReference>
<reference evidence="2 3" key="1">
    <citation type="submission" date="2019-03" db="EMBL/GenBank/DDBJ databases">
        <title>Deep-cultivation of Planctomycetes and their phenomic and genomic characterization uncovers novel biology.</title>
        <authorList>
            <person name="Wiegand S."/>
            <person name="Jogler M."/>
            <person name="Boedeker C."/>
            <person name="Pinto D."/>
            <person name="Vollmers J."/>
            <person name="Rivas-Marin E."/>
            <person name="Kohn T."/>
            <person name="Peeters S.H."/>
            <person name="Heuer A."/>
            <person name="Rast P."/>
            <person name="Oberbeckmann S."/>
            <person name="Bunk B."/>
            <person name="Jeske O."/>
            <person name="Meyerdierks A."/>
            <person name="Storesund J.E."/>
            <person name="Kallscheuer N."/>
            <person name="Luecker S."/>
            <person name="Lage O.M."/>
            <person name="Pohl T."/>
            <person name="Merkel B.J."/>
            <person name="Hornburger P."/>
            <person name="Mueller R.-W."/>
            <person name="Bruemmer F."/>
            <person name="Labrenz M."/>
            <person name="Spormann A.M."/>
            <person name="Op den Camp H."/>
            <person name="Overmann J."/>
            <person name="Amann R."/>
            <person name="Jetten M.S.M."/>
            <person name="Mascher T."/>
            <person name="Medema M.H."/>
            <person name="Devos D.P."/>
            <person name="Kaster A.-K."/>
            <person name="Ovreas L."/>
            <person name="Rohde M."/>
            <person name="Galperin M.Y."/>
            <person name="Jogler C."/>
        </authorList>
    </citation>
    <scope>NUCLEOTIDE SEQUENCE [LARGE SCALE GENOMIC DNA]</scope>
    <source>
        <strain evidence="2 3">Enr13</strain>
    </source>
</reference>
<accession>A0A518HU00</accession>
<feature type="region of interest" description="Disordered" evidence="1">
    <location>
        <begin position="167"/>
        <end position="200"/>
    </location>
</feature>
<name>A0A518HU00_9BACT</name>
<evidence type="ECO:0000256" key="1">
    <source>
        <dbReference type="SAM" id="MobiDB-lite"/>
    </source>
</evidence>
<feature type="compositionally biased region" description="Basic and acidic residues" evidence="1">
    <location>
        <begin position="169"/>
        <end position="200"/>
    </location>
</feature>
<dbReference type="Proteomes" id="UP000319004">
    <property type="component" value="Chromosome"/>
</dbReference>
<sequence>MTAERRLGNFHVDLVRPRAHDGRRRDGGQHQHVVADTFGDFPQLQFRFLRAVLGADDPDADRGVTKRDLLDLWVFGQHRKARDPIDFTIDFRHHLLDVLHIRSQFGEHVRTAFSGDRGDFFDPVDRANRLLHLLADRFFTVLRRRPRIRHRHHDDLEFKFRKHLPAHLNQRERTDRHQRHHQDIHTGRVGDRPRDQSLHS</sequence>
<protein>
    <submittedName>
        <fullName evidence="2">Uncharacterized protein</fullName>
    </submittedName>
</protein>
<dbReference type="KEGG" id="snep:Enr13x_41470"/>
<evidence type="ECO:0000313" key="2">
    <source>
        <dbReference type="EMBL" id="QDV44283.1"/>
    </source>
</evidence>